<gene>
    <name evidence="1" type="ORF">EPJ84_04870</name>
</gene>
<dbReference type="InterPro" id="IPR027417">
    <property type="entry name" value="P-loop_NTPase"/>
</dbReference>
<evidence type="ECO:0008006" key="3">
    <source>
        <dbReference type="Google" id="ProtNLM"/>
    </source>
</evidence>
<evidence type="ECO:0000313" key="1">
    <source>
        <dbReference type="EMBL" id="TXJ51204.1"/>
    </source>
</evidence>
<dbReference type="SUPFAM" id="SSF52540">
    <property type="entry name" value="P-loop containing nucleoside triphosphate hydrolases"/>
    <property type="match status" value="1"/>
</dbReference>
<sequence length="409" mass="48441">MRFFILGNINCGKSTLAKHMQLYLKSKGLEYPILSIDDFRIKYGDGSQEKEYMAQNKFYLSVKNTRNAIIEMVGFGNIGTKIVENLDKNSCIIIYVESQPDICIKRLKIKKKILERIPYPESINNIEQTILHLDNYFKIGKLKEKWNNVCLKLYKINTTNNSDYFIEKLPIYHYHYLSEIIYLLKSLNYKKLISFGGLGRCDINIFSDIDLILITKRDIIQIYSLLKNFFESKKEKAFIIYILEEKIIIKFFSCILIEIAVISNFSKYILFYHGSNIKDISKSILIGDEKLEKEIKSQILSYVPNTIDKEINIKKLYYYLELLQKAYLNNDDFRFYFMNNLVINQIIRILCLKENITEFLYCPKNINKLLKKYKVRLIFWDMITDKQEHIKILSNFLASIGINYNVYTN</sequence>
<dbReference type="Gene3D" id="3.40.50.300">
    <property type="entry name" value="P-loop containing nucleotide triphosphate hydrolases"/>
    <property type="match status" value="1"/>
</dbReference>
<dbReference type="AlphaFoldDB" id="A0A5C8FNM6"/>
<protein>
    <recommendedName>
        <fullName evidence="3">Polymerase nucleotidyl transferase domain-containing protein</fullName>
    </recommendedName>
</protein>
<reference evidence="1 2" key="1">
    <citation type="journal article" date="1992" name="Lakartidningen">
        <title>[Penicillin V and not amoxicillin is the first choice preparation in acute otitis].</title>
        <authorList>
            <person name="Kamme C."/>
            <person name="Lundgren K."/>
            <person name="Prellner K."/>
        </authorList>
    </citation>
    <scope>NUCLEOTIDE SEQUENCE [LARGE SCALE GENOMIC DNA]</scope>
    <source>
        <strain evidence="1 2">PC3939II</strain>
    </source>
</reference>
<dbReference type="RefSeq" id="WP_147717842.1">
    <property type="nucleotide sequence ID" value="NZ_SAYE01000009.1"/>
</dbReference>
<evidence type="ECO:0000313" key="2">
    <source>
        <dbReference type="Proteomes" id="UP000322307"/>
    </source>
</evidence>
<proteinExistence type="predicted"/>
<accession>A0A5C8FNM6</accession>
<organism evidence="1 2">
    <name type="scientific">Brachyspira aalborgi</name>
    <dbReference type="NCBI Taxonomy" id="29522"/>
    <lineage>
        <taxon>Bacteria</taxon>
        <taxon>Pseudomonadati</taxon>
        <taxon>Spirochaetota</taxon>
        <taxon>Spirochaetia</taxon>
        <taxon>Brachyspirales</taxon>
        <taxon>Brachyspiraceae</taxon>
        <taxon>Brachyspira</taxon>
    </lineage>
</organism>
<dbReference type="Proteomes" id="UP000322307">
    <property type="component" value="Unassembled WGS sequence"/>
</dbReference>
<name>A0A5C8FNM6_9SPIR</name>
<dbReference type="EMBL" id="SAYE01000009">
    <property type="protein sequence ID" value="TXJ51204.1"/>
    <property type="molecule type" value="Genomic_DNA"/>
</dbReference>
<comment type="caution">
    <text evidence="1">The sequence shown here is derived from an EMBL/GenBank/DDBJ whole genome shotgun (WGS) entry which is preliminary data.</text>
</comment>